<dbReference type="AlphaFoldDB" id="A0AA37WGE9"/>
<accession>A0AA37WGE9</accession>
<dbReference type="EMBL" id="BSOH01000036">
    <property type="protein sequence ID" value="GLR19752.1"/>
    <property type="molecule type" value="Genomic_DNA"/>
</dbReference>
<comment type="caution">
    <text evidence="1">The sequence shown here is derived from an EMBL/GenBank/DDBJ whole genome shotgun (WGS) entry which is preliminary data.</text>
</comment>
<reference evidence="1" key="2">
    <citation type="submission" date="2023-01" db="EMBL/GenBank/DDBJ databases">
        <title>Draft genome sequence of Portibacter lacus strain NBRC 108769.</title>
        <authorList>
            <person name="Sun Q."/>
            <person name="Mori K."/>
        </authorList>
    </citation>
    <scope>NUCLEOTIDE SEQUENCE</scope>
    <source>
        <strain evidence="1">NBRC 108769</strain>
    </source>
</reference>
<gene>
    <name evidence="1" type="ORF">GCM10007940_43680</name>
</gene>
<organism evidence="1 2">
    <name type="scientific">Portibacter lacus</name>
    <dbReference type="NCBI Taxonomy" id="1099794"/>
    <lineage>
        <taxon>Bacteria</taxon>
        <taxon>Pseudomonadati</taxon>
        <taxon>Bacteroidota</taxon>
        <taxon>Saprospiria</taxon>
        <taxon>Saprospirales</taxon>
        <taxon>Haliscomenobacteraceae</taxon>
        <taxon>Portibacter</taxon>
    </lineage>
</organism>
<protein>
    <submittedName>
        <fullName evidence="1">Uncharacterized protein</fullName>
    </submittedName>
</protein>
<reference evidence="1" key="1">
    <citation type="journal article" date="2014" name="Int. J. Syst. Evol. Microbiol.">
        <title>Complete genome sequence of Corynebacterium casei LMG S-19264T (=DSM 44701T), isolated from a smear-ripened cheese.</title>
        <authorList>
            <consortium name="US DOE Joint Genome Institute (JGI-PGF)"/>
            <person name="Walter F."/>
            <person name="Albersmeier A."/>
            <person name="Kalinowski J."/>
            <person name="Ruckert C."/>
        </authorList>
    </citation>
    <scope>NUCLEOTIDE SEQUENCE</scope>
    <source>
        <strain evidence="1">NBRC 108769</strain>
    </source>
</reference>
<proteinExistence type="predicted"/>
<dbReference type="Proteomes" id="UP001156666">
    <property type="component" value="Unassembled WGS sequence"/>
</dbReference>
<dbReference type="RefSeq" id="WP_235295417.1">
    <property type="nucleotide sequence ID" value="NZ_BSOH01000036.1"/>
</dbReference>
<name>A0AA37WGE9_9BACT</name>
<sequence length="233" mass="27128">MFYKILNEFDSKIVGKNYPQIATMVKGYDYNKPDSVWHFRQNQVTPNLNYFQLEKSSKLTNVMSEGLIGGSTIFIDDLGYKIFSSFNFSEHQHYLAKLITTHYEPSVCLDCHVLVFPFHKFKNRSDLNLSESRFYIIDHNKGDLEIDINVKGATLEDLKDISILNENGILNLESGQNLRARKIFIRKEKAYDIFDIPILEMSGRYCNELVKKDIEESGITGIRFEEIPWLEYA</sequence>
<keyword evidence="2" id="KW-1185">Reference proteome</keyword>
<evidence type="ECO:0000313" key="2">
    <source>
        <dbReference type="Proteomes" id="UP001156666"/>
    </source>
</evidence>
<evidence type="ECO:0000313" key="1">
    <source>
        <dbReference type="EMBL" id="GLR19752.1"/>
    </source>
</evidence>